<dbReference type="Proteomes" id="UP000327294">
    <property type="component" value="Chromosome"/>
</dbReference>
<dbReference type="PANTHER" id="PTHR43806">
    <property type="entry name" value="PEPTIDASE S8"/>
    <property type="match status" value="1"/>
</dbReference>
<protein>
    <submittedName>
        <fullName evidence="9">S8 family serine peptidase</fullName>
    </submittedName>
</protein>
<dbReference type="InterPro" id="IPR006311">
    <property type="entry name" value="TAT_signal"/>
</dbReference>
<dbReference type="Pfam" id="PF00082">
    <property type="entry name" value="Peptidase_S8"/>
    <property type="match status" value="1"/>
</dbReference>
<evidence type="ECO:0000256" key="7">
    <source>
        <dbReference type="SAM" id="SignalP"/>
    </source>
</evidence>
<dbReference type="InterPro" id="IPR023828">
    <property type="entry name" value="Peptidase_S8_Ser-AS"/>
</dbReference>
<dbReference type="PANTHER" id="PTHR43806:SF11">
    <property type="entry name" value="CEREVISIN-RELATED"/>
    <property type="match status" value="1"/>
</dbReference>
<dbReference type="GO" id="GO:0006508">
    <property type="term" value="P:proteolysis"/>
    <property type="evidence" value="ECO:0007669"/>
    <property type="project" value="UniProtKB-KW"/>
</dbReference>
<dbReference type="PROSITE" id="PS51318">
    <property type="entry name" value="TAT"/>
    <property type="match status" value="1"/>
</dbReference>
<comment type="caution">
    <text evidence="5">Lacks conserved residue(s) required for the propagation of feature annotation.</text>
</comment>
<evidence type="ECO:0000256" key="4">
    <source>
        <dbReference type="ARBA" id="ARBA00022825"/>
    </source>
</evidence>
<evidence type="ECO:0000313" key="9">
    <source>
        <dbReference type="EMBL" id="QFR01555.1"/>
    </source>
</evidence>
<feature type="region of interest" description="Disordered" evidence="6">
    <location>
        <begin position="141"/>
        <end position="168"/>
    </location>
</feature>
<feature type="signal peptide" evidence="7">
    <location>
        <begin position="1"/>
        <end position="33"/>
    </location>
</feature>
<evidence type="ECO:0000256" key="5">
    <source>
        <dbReference type="PROSITE-ProRule" id="PRU01240"/>
    </source>
</evidence>
<dbReference type="PROSITE" id="PS51892">
    <property type="entry name" value="SUBTILASE"/>
    <property type="match status" value="1"/>
</dbReference>
<name>A0A5P8KEW1_9ACTN</name>
<dbReference type="EMBL" id="CP045096">
    <property type="protein sequence ID" value="QFR01555.1"/>
    <property type="molecule type" value="Genomic_DNA"/>
</dbReference>
<feature type="chain" id="PRO_5024789928" evidence="7">
    <location>
        <begin position="34"/>
        <end position="1099"/>
    </location>
</feature>
<evidence type="ECO:0000256" key="3">
    <source>
        <dbReference type="ARBA" id="ARBA00022801"/>
    </source>
</evidence>
<evidence type="ECO:0000256" key="1">
    <source>
        <dbReference type="ARBA" id="ARBA00011073"/>
    </source>
</evidence>
<dbReference type="PROSITE" id="PS00138">
    <property type="entry name" value="SUBTILASE_SER"/>
    <property type="match status" value="1"/>
</dbReference>
<gene>
    <name evidence="9" type="ORF">F9278_41295</name>
</gene>
<keyword evidence="10" id="KW-1185">Reference proteome</keyword>
<keyword evidence="7" id="KW-0732">Signal</keyword>
<dbReference type="Gene3D" id="3.40.50.200">
    <property type="entry name" value="Peptidase S8/S53 domain"/>
    <property type="match status" value="1"/>
</dbReference>
<sequence>MHNRRTDGTGRRVVLTGTLLLSVLALGAAPTTAAPTTPASTAATTVAASTAGGGAQRVIVLLRDQHPELSARKDAARRDKVVAGDQGPVLSLLKDKGATHVARMSLLNAVAATLKPSAISRIRADRQVAAVVPDLPIRHPQQRRTAATAGSPANTTATACPKDPEHPVVEPEGLSLTKTDVAQKLATGKGVKVAFMADGIDVDNPEFVRPDGSRVITDFQDFTGGGTNEATDGEEAFGDASAVAAQGSRTYDMADQLPYSTKVPQGCTVRIRGFAPDAELMSLKVFGQKTAYTSGFVQAIEYAVEHHADVLSQSFGANPYPDPDTNPIRLADRAAVAAGTTVVVSSGDSGVSGTVGAPASDPRVIGVGASTALRLMARGYGYEGWTSDNIAALSSGGTTIGNRLVDLVAPGAYDLAACTPGPRWSGCSLPTQMFGGTSQSAPFVAGAAADVIQAYKDTHDGTRPTPALVKRLLTGTATDLGTPADEQGAGLLNTDAAVRAARALDTSGGSADSASLVPSVAQLNLTGTPGSEQHDTVTLTNTSDRPQKVTMTSRATGSTTFRDARTVTVGDPLDDTPQGRLAVKPFTVHVPAGTPLMGVTTAWPGTDGSGYLTPVVIDPEGRLVQVGYDYGGGGHSNHQYVDVHDPVPGDWTIKVVWNFGMDGLTWKNEEPGSYRGPLHIQVTGHDWTSAGVSARTRTVPAGGTADFPMTVPVPKAAGDAPFSLQFDSDTGTHLSLPVARRTLIPVDPAAGHSTSFTTGVTGGVGRDVGQTNGYYLDVPEGRRDLTVDLTAQNAETELVAYLVSPQQQILARDVNRTGDKGTTPTKYASLTVDRPAPGRWTLIVSVPGAVSGQQIGEQITGTVRLDAVTATAPDLPDSAAHVIKRGSELRVAVRVPNPGPANRSYFLDPRLADPADVVLPEIDGKSTVPVNGDNPTWWVPTHTTALKATVTADIPVDASILPWTGAPEFLGAPGPDGSVVATATAGQLAAGIWSVGVSAPGPFTDTAAPQGTAKVTVTATTQPFDPAAQASTGQFWDLGADYQPLSVAAGETGTMTLTLAPTAPVGTVVHGILYVATDTAMGIANGSEITGIPYTYTVG</sequence>
<dbReference type="GO" id="GO:0004252">
    <property type="term" value="F:serine-type endopeptidase activity"/>
    <property type="evidence" value="ECO:0007669"/>
    <property type="project" value="InterPro"/>
</dbReference>
<organism evidence="9 10">
    <name type="scientific">Streptomyces phaeolivaceus</name>
    <dbReference type="NCBI Taxonomy" id="2653200"/>
    <lineage>
        <taxon>Bacteria</taxon>
        <taxon>Bacillati</taxon>
        <taxon>Actinomycetota</taxon>
        <taxon>Actinomycetes</taxon>
        <taxon>Kitasatosporales</taxon>
        <taxon>Streptomycetaceae</taxon>
        <taxon>Streptomyces</taxon>
    </lineage>
</organism>
<evidence type="ECO:0000256" key="2">
    <source>
        <dbReference type="ARBA" id="ARBA00022670"/>
    </source>
</evidence>
<keyword evidence="4" id="KW-0720">Serine protease</keyword>
<dbReference type="InterPro" id="IPR000209">
    <property type="entry name" value="Peptidase_S8/S53_dom"/>
</dbReference>
<dbReference type="InterPro" id="IPR050131">
    <property type="entry name" value="Peptidase_S8_subtilisin-like"/>
</dbReference>
<dbReference type="RefSeq" id="WP_152172882.1">
    <property type="nucleotide sequence ID" value="NZ_CP045096.1"/>
</dbReference>
<dbReference type="SUPFAM" id="SSF52743">
    <property type="entry name" value="Subtilisin-like"/>
    <property type="match status" value="1"/>
</dbReference>
<dbReference type="InterPro" id="IPR015500">
    <property type="entry name" value="Peptidase_S8_subtilisin-rel"/>
</dbReference>
<accession>A0A5P8KEW1</accession>
<evidence type="ECO:0000313" key="10">
    <source>
        <dbReference type="Proteomes" id="UP000327294"/>
    </source>
</evidence>
<dbReference type="InterPro" id="IPR036852">
    <property type="entry name" value="Peptidase_S8/S53_dom_sf"/>
</dbReference>
<keyword evidence="3" id="KW-0378">Hydrolase</keyword>
<feature type="domain" description="Peptidase S8/S53" evidence="8">
    <location>
        <begin position="188"/>
        <end position="490"/>
    </location>
</feature>
<dbReference type="PRINTS" id="PR00723">
    <property type="entry name" value="SUBTILISIN"/>
</dbReference>
<reference evidence="9 10" key="1">
    <citation type="submission" date="2019-10" db="EMBL/GenBank/DDBJ databases">
        <title>Streptomyces sp. strain GY16 isolated from leaves of Broussonetia papyrifera.</title>
        <authorList>
            <person name="Mo P."/>
        </authorList>
    </citation>
    <scope>NUCLEOTIDE SEQUENCE [LARGE SCALE GENOMIC DNA]</scope>
    <source>
        <strain evidence="9 10">GY16</strain>
    </source>
</reference>
<dbReference type="KEGG" id="sphv:F9278_41295"/>
<evidence type="ECO:0000256" key="6">
    <source>
        <dbReference type="SAM" id="MobiDB-lite"/>
    </source>
</evidence>
<comment type="similarity">
    <text evidence="1 5">Belongs to the peptidase S8 family.</text>
</comment>
<evidence type="ECO:0000259" key="8">
    <source>
        <dbReference type="Pfam" id="PF00082"/>
    </source>
</evidence>
<proteinExistence type="inferred from homology"/>
<dbReference type="AlphaFoldDB" id="A0A5P8KEW1"/>
<keyword evidence="2" id="KW-0645">Protease</keyword>